<accession>A0A9Q3FDP4</accession>
<name>A0A9Q3FDP4_9BASI</name>
<organism evidence="2 3">
    <name type="scientific">Austropuccinia psidii MF-1</name>
    <dbReference type="NCBI Taxonomy" id="1389203"/>
    <lineage>
        <taxon>Eukaryota</taxon>
        <taxon>Fungi</taxon>
        <taxon>Dikarya</taxon>
        <taxon>Basidiomycota</taxon>
        <taxon>Pucciniomycotina</taxon>
        <taxon>Pucciniomycetes</taxon>
        <taxon>Pucciniales</taxon>
        <taxon>Sphaerophragmiaceae</taxon>
        <taxon>Austropuccinia</taxon>
    </lineage>
</organism>
<keyword evidence="3" id="KW-1185">Reference proteome</keyword>
<feature type="signal peptide" evidence="1">
    <location>
        <begin position="1"/>
        <end position="23"/>
    </location>
</feature>
<dbReference type="AlphaFoldDB" id="A0A9Q3FDP4"/>
<protein>
    <submittedName>
        <fullName evidence="2">Uncharacterized protein</fullName>
    </submittedName>
</protein>
<evidence type="ECO:0000313" key="2">
    <source>
        <dbReference type="EMBL" id="MBW0537299.1"/>
    </source>
</evidence>
<comment type="caution">
    <text evidence="2">The sequence shown here is derived from an EMBL/GenBank/DDBJ whole genome shotgun (WGS) entry which is preliminary data.</text>
</comment>
<dbReference type="Proteomes" id="UP000765509">
    <property type="component" value="Unassembled WGS sequence"/>
</dbReference>
<dbReference type="EMBL" id="AVOT02041929">
    <property type="protein sequence ID" value="MBW0537299.1"/>
    <property type="molecule type" value="Genomic_DNA"/>
</dbReference>
<feature type="chain" id="PRO_5040170336" evidence="1">
    <location>
        <begin position="24"/>
        <end position="92"/>
    </location>
</feature>
<reference evidence="2" key="1">
    <citation type="submission" date="2021-03" db="EMBL/GenBank/DDBJ databases">
        <title>Draft genome sequence of rust myrtle Austropuccinia psidii MF-1, a brazilian biotype.</title>
        <authorList>
            <person name="Quecine M.C."/>
            <person name="Pachon D.M.R."/>
            <person name="Bonatelli M.L."/>
            <person name="Correr F.H."/>
            <person name="Franceschini L.M."/>
            <person name="Leite T.F."/>
            <person name="Margarido G.R.A."/>
            <person name="Almeida C.A."/>
            <person name="Ferrarezi J.A."/>
            <person name="Labate C.A."/>
        </authorList>
    </citation>
    <scope>NUCLEOTIDE SEQUENCE</scope>
    <source>
        <strain evidence="2">MF-1</strain>
    </source>
</reference>
<evidence type="ECO:0000313" key="3">
    <source>
        <dbReference type="Proteomes" id="UP000765509"/>
    </source>
</evidence>
<proteinExistence type="predicted"/>
<keyword evidence="1" id="KW-0732">Signal</keyword>
<gene>
    <name evidence="2" type="ORF">O181_077014</name>
</gene>
<sequence length="92" mass="10311">MSWGFSQLLRLAAFLIFFKQITCSISDENDILELLEGEGKKLLRPTHHQVFPTSTASIELKAENGLEKPNVHDLGKLPLGQKVLKAEENHLS</sequence>
<evidence type="ECO:0000256" key="1">
    <source>
        <dbReference type="SAM" id="SignalP"/>
    </source>
</evidence>